<evidence type="ECO:0000256" key="1">
    <source>
        <dbReference type="SAM" id="MobiDB-lite"/>
    </source>
</evidence>
<sequence length="266" mass="30176">MMPRLPLRLMVEAHNTIPRHLPSEVALNLLKSYRSIPIVNKHRWRWRFSLQVRIQDVQIDNLACRRGRKSADRCQIFIWDEELPQIKLPLSSSSEPATPKRTSDIRQYGILTPVTSSRKVHPPLDRASSGNEPSQITFSAQAKKRSLFSTSGQVPKKPRIVCTPSRSPSPTPSKSLVNGSPASGLNDTFLSSRPETMHFMRGGSRRWEDYEKDLSMTPTKHKSHVRDFNQEGGKTEAEKGKDEEDLLSDWDDTIVSEVIRIANSPI</sequence>
<organism evidence="2 3">
    <name type="scientific">Aspergillus kawachii</name>
    <name type="common">White koji mold</name>
    <name type="synonym">Aspergillus awamori var. kawachi</name>
    <dbReference type="NCBI Taxonomy" id="1069201"/>
    <lineage>
        <taxon>Eukaryota</taxon>
        <taxon>Fungi</taxon>
        <taxon>Dikarya</taxon>
        <taxon>Ascomycota</taxon>
        <taxon>Pezizomycotina</taxon>
        <taxon>Eurotiomycetes</taxon>
        <taxon>Eurotiomycetidae</taxon>
        <taxon>Eurotiales</taxon>
        <taxon>Aspergillaceae</taxon>
        <taxon>Aspergillus</taxon>
        <taxon>Aspergillus subgen. Circumdati</taxon>
    </lineage>
</organism>
<proteinExistence type="predicted"/>
<dbReference type="OrthoDB" id="4425191at2759"/>
<dbReference type="EMBL" id="AP024429">
    <property type="protein sequence ID" value="BCR99856.1"/>
    <property type="molecule type" value="Genomic_DNA"/>
</dbReference>
<dbReference type="RefSeq" id="XP_041543619.1">
    <property type="nucleotide sequence ID" value="XM_041689988.1"/>
</dbReference>
<evidence type="ECO:0000313" key="2">
    <source>
        <dbReference type="EMBL" id="BCR99856.1"/>
    </source>
</evidence>
<keyword evidence="3" id="KW-1185">Reference proteome</keyword>
<feature type="region of interest" description="Disordered" evidence="1">
    <location>
        <begin position="218"/>
        <end position="244"/>
    </location>
</feature>
<name>A0A7R7WBE7_ASPKA</name>
<dbReference type="GeneID" id="64961178"/>
<feature type="compositionally biased region" description="Polar residues" evidence="1">
    <location>
        <begin position="174"/>
        <end position="187"/>
    </location>
</feature>
<reference evidence="2" key="1">
    <citation type="submission" date="2021-01" db="EMBL/GenBank/DDBJ databases">
        <authorList>
            <consortium name="Aspergillus luchuensis mut. kawachii IFO 4304 genome sequencing consortium"/>
            <person name="Kazuki M."/>
            <person name="Futagami T."/>
        </authorList>
    </citation>
    <scope>NUCLEOTIDE SEQUENCE</scope>
    <source>
        <strain evidence="2">IFO 4308</strain>
    </source>
</reference>
<dbReference type="AlphaFoldDB" id="A0A7R7WBE7"/>
<protein>
    <submittedName>
        <fullName evidence="2">Uncharacterized protein</fullName>
    </submittedName>
</protein>
<feature type="compositionally biased region" description="Basic and acidic residues" evidence="1">
    <location>
        <begin position="225"/>
        <end position="242"/>
    </location>
</feature>
<reference evidence="2" key="2">
    <citation type="submission" date="2021-02" db="EMBL/GenBank/DDBJ databases">
        <title>Aspergillus luchuensis mut. kawachii IFO 4304 genome sequence.</title>
        <authorList>
            <person name="Mori K."/>
            <person name="Kadooka C."/>
            <person name="Goto M."/>
            <person name="Futagami T."/>
        </authorList>
    </citation>
    <scope>NUCLEOTIDE SEQUENCE</scope>
    <source>
        <strain evidence="2">IFO 4308</strain>
    </source>
</reference>
<evidence type="ECO:0000313" key="3">
    <source>
        <dbReference type="Proteomes" id="UP000661280"/>
    </source>
</evidence>
<accession>A0A7R7WBE7</accession>
<gene>
    <name evidence="2" type="ORF">AKAW2_50198A</name>
</gene>
<dbReference type="KEGG" id="aluc:AKAW2_50198A"/>
<feature type="region of interest" description="Disordered" evidence="1">
    <location>
        <begin position="116"/>
        <end position="187"/>
    </location>
</feature>
<feature type="compositionally biased region" description="Polar residues" evidence="1">
    <location>
        <begin position="128"/>
        <end position="140"/>
    </location>
</feature>
<dbReference type="Proteomes" id="UP000661280">
    <property type="component" value="Chromosome 5"/>
</dbReference>